<protein>
    <submittedName>
        <fullName evidence="1">Uncharacterized protein</fullName>
    </submittedName>
</protein>
<dbReference type="Proteomes" id="UP001176941">
    <property type="component" value="Chromosome 19"/>
</dbReference>
<dbReference type="EMBL" id="OX459955">
    <property type="protein sequence ID" value="CAI9159402.1"/>
    <property type="molecule type" value="Genomic_DNA"/>
</dbReference>
<organism evidence="1 2">
    <name type="scientific">Rangifer tarandus platyrhynchus</name>
    <name type="common">Svalbard reindeer</name>
    <dbReference type="NCBI Taxonomy" id="3082113"/>
    <lineage>
        <taxon>Eukaryota</taxon>
        <taxon>Metazoa</taxon>
        <taxon>Chordata</taxon>
        <taxon>Craniata</taxon>
        <taxon>Vertebrata</taxon>
        <taxon>Euteleostomi</taxon>
        <taxon>Mammalia</taxon>
        <taxon>Eutheria</taxon>
        <taxon>Laurasiatheria</taxon>
        <taxon>Artiodactyla</taxon>
        <taxon>Ruminantia</taxon>
        <taxon>Pecora</taxon>
        <taxon>Cervidae</taxon>
        <taxon>Odocoileinae</taxon>
        <taxon>Rangifer</taxon>
    </lineage>
</organism>
<reference evidence="1" key="1">
    <citation type="submission" date="2023-04" db="EMBL/GenBank/DDBJ databases">
        <authorList>
            <consortium name="ELIXIR-Norway"/>
        </authorList>
    </citation>
    <scope>NUCLEOTIDE SEQUENCE [LARGE SCALE GENOMIC DNA]</scope>
</reference>
<sequence>MFLVVQELLPPPASRALTQEPSGVPQSLRHQIQNLCPVSRLDFSQPESHTPFHPHTPSPGFSFAGRHTHCCFLHIPISALVLVGSLMEQGSFSSQVSPHPCYVTESYLLWETLQGHSALCFEWCLGGARVFGQLWPYVSLAQ</sequence>
<name>A0ABN8YFR9_RANTA</name>
<keyword evidence="2" id="KW-1185">Reference proteome</keyword>
<accession>A0ABN8YFR9</accession>
<gene>
    <name evidence="1" type="ORF">MRATA1EN1_LOCUS8364</name>
</gene>
<evidence type="ECO:0000313" key="2">
    <source>
        <dbReference type="Proteomes" id="UP001176941"/>
    </source>
</evidence>
<proteinExistence type="predicted"/>
<evidence type="ECO:0000313" key="1">
    <source>
        <dbReference type="EMBL" id="CAI9159402.1"/>
    </source>
</evidence>